<dbReference type="AlphaFoldDB" id="A0A3A9JLE9"/>
<dbReference type="RefSeq" id="WP_120637962.1">
    <property type="nucleotide sequence ID" value="NZ_RAQU01000040.1"/>
</dbReference>
<dbReference type="SUPFAM" id="SSF53335">
    <property type="entry name" value="S-adenosyl-L-methionine-dependent methyltransferases"/>
    <property type="match status" value="1"/>
</dbReference>
<dbReference type="InterPro" id="IPR029063">
    <property type="entry name" value="SAM-dependent_MTases_sf"/>
</dbReference>
<gene>
    <name evidence="1" type="ORF">D6Z83_08855</name>
    <name evidence="2" type="ORF">EBE87_16175</name>
</gene>
<evidence type="ECO:0008006" key="5">
    <source>
        <dbReference type="Google" id="ProtNLM"/>
    </source>
</evidence>
<protein>
    <recommendedName>
        <fullName evidence="5">Class I SAM-dependent methyltransferase</fullName>
    </recommendedName>
</protein>
<evidence type="ECO:0000313" key="2">
    <source>
        <dbReference type="EMBL" id="RMI20346.1"/>
    </source>
</evidence>
<reference evidence="1 4" key="1">
    <citation type="submission" date="2018-09" db="EMBL/GenBank/DDBJ databases">
        <title>Roseomonas sp. nov., isolated from feces of Tibetan antelopes in the Qinghai-Tibet plateau, China.</title>
        <authorList>
            <person name="Tian Z."/>
        </authorList>
    </citation>
    <scope>NUCLEOTIDE SEQUENCE [LARGE SCALE GENOMIC DNA]</scope>
    <source>
        <strain evidence="2 3">Z23</strain>
        <strain evidence="1 4">Z24</strain>
    </source>
</reference>
<accession>A0A3A9JLE9</accession>
<dbReference type="OrthoDB" id="7261210at2"/>
<sequence length="315" mass="35261">MHDNSTSFYSPRYWEEAELNQELDRLVELAWEPGWAPVALGALIRLCGTLRQNTQDWMRVRHLLRSHPTMRRLMLEDPTVFHAARPSAVRLDMFLGHPAAAPLLADTSRAGRDLFAITSTLPWANALRNRNALLSRMVDAVVADVPGASILTLGAGHLREAAEVTQLQRMGRWVVLEEDLEQRQVLRQGVPPSLPLQVLRCSLRGFSRRSCRSGRFDLICIPRPPLFWTPSATAELVAAAFEVLKPGGRLLLCAAGAPVPEAAWMDAYLERKPRWTTPREMEALLAGVDPEACASRQVFPSMDGHMMHAILRRRG</sequence>
<evidence type="ECO:0000313" key="3">
    <source>
        <dbReference type="Proteomes" id="UP000274097"/>
    </source>
</evidence>
<dbReference type="EMBL" id="RFLX01000012">
    <property type="protein sequence ID" value="RMI20346.1"/>
    <property type="molecule type" value="Genomic_DNA"/>
</dbReference>
<dbReference type="Gene3D" id="3.40.50.150">
    <property type="entry name" value="Vaccinia Virus protein VP39"/>
    <property type="match status" value="1"/>
</dbReference>
<dbReference type="Proteomes" id="UP000274097">
    <property type="component" value="Unassembled WGS sequence"/>
</dbReference>
<keyword evidence="3" id="KW-1185">Reference proteome</keyword>
<proteinExistence type="predicted"/>
<dbReference type="InParanoid" id="A0A3A9JLE9"/>
<name>A0A3A9JLE9_9PROT</name>
<comment type="caution">
    <text evidence="1">The sequence shown here is derived from an EMBL/GenBank/DDBJ whole genome shotgun (WGS) entry which is preliminary data.</text>
</comment>
<evidence type="ECO:0000313" key="4">
    <source>
        <dbReference type="Proteomes" id="UP000278036"/>
    </source>
</evidence>
<evidence type="ECO:0000313" key="1">
    <source>
        <dbReference type="EMBL" id="RKK04544.1"/>
    </source>
</evidence>
<dbReference type="EMBL" id="RAQU01000040">
    <property type="protein sequence ID" value="RKK04544.1"/>
    <property type="molecule type" value="Genomic_DNA"/>
</dbReference>
<dbReference type="Proteomes" id="UP000278036">
    <property type="component" value="Unassembled WGS sequence"/>
</dbReference>
<organism evidence="1 4">
    <name type="scientific">Teichococcus wenyumeiae</name>
    <dbReference type="NCBI Taxonomy" id="2478470"/>
    <lineage>
        <taxon>Bacteria</taxon>
        <taxon>Pseudomonadati</taxon>
        <taxon>Pseudomonadota</taxon>
        <taxon>Alphaproteobacteria</taxon>
        <taxon>Acetobacterales</taxon>
        <taxon>Roseomonadaceae</taxon>
        <taxon>Roseomonas</taxon>
    </lineage>
</organism>